<dbReference type="Pfam" id="PF24786">
    <property type="entry name" value="RXYLT1_N"/>
    <property type="match status" value="1"/>
</dbReference>
<reference evidence="2" key="2">
    <citation type="submission" date="2025-09" db="UniProtKB">
        <authorList>
            <consortium name="Ensembl"/>
        </authorList>
    </citation>
    <scope>IDENTIFICATION</scope>
</reference>
<protein>
    <recommendedName>
        <fullName evidence="1">RXYLT1 N-terminal domain-containing protein</fullName>
    </recommendedName>
</protein>
<proteinExistence type="predicted"/>
<evidence type="ECO:0000313" key="3">
    <source>
        <dbReference type="Proteomes" id="UP000694392"/>
    </source>
</evidence>
<evidence type="ECO:0000313" key="2">
    <source>
        <dbReference type="Ensembl" id="ENSSPUP00000012600.1"/>
    </source>
</evidence>
<name>A0A8D0GVB5_SPHPU</name>
<keyword evidence="3" id="KW-1185">Reference proteome</keyword>
<dbReference type="Ensembl" id="ENSSPUT00000013431.1">
    <property type="protein sequence ID" value="ENSSPUP00000012600.1"/>
    <property type="gene ID" value="ENSSPUG00000009692.1"/>
</dbReference>
<dbReference type="AlphaFoldDB" id="A0A8D0GVB5"/>
<dbReference type="Proteomes" id="UP000694392">
    <property type="component" value="Unplaced"/>
</dbReference>
<dbReference type="InterPro" id="IPR057539">
    <property type="entry name" value="RXYLT1_N"/>
</dbReference>
<organism evidence="2 3">
    <name type="scientific">Sphenodon punctatus</name>
    <name type="common">Tuatara</name>
    <name type="synonym">Hatteria punctata</name>
    <dbReference type="NCBI Taxonomy" id="8508"/>
    <lineage>
        <taxon>Eukaryota</taxon>
        <taxon>Metazoa</taxon>
        <taxon>Chordata</taxon>
        <taxon>Craniata</taxon>
        <taxon>Vertebrata</taxon>
        <taxon>Euteleostomi</taxon>
        <taxon>Lepidosauria</taxon>
        <taxon>Sphenodontia</taxon>
        <taxon>Sphenodontidae</taxon>
        <taxon>Sphenodon</taxon>
    </lineage>
</organism>
<reference evidence="2" key="1">
    <citation type="submission" date="2025-08" db="UniProtKB">
        <authorList>
            <consortium name="Ensembl"/>
        </authorList>
    </citation>
    <scope>IDENTIFICATION</scope>
</reference>
<feature type="domain" description="RXYLT1 N-terminal" evidence="1">
    <location>
        <begin position="2"/>
        <end position="48"/>
    </location>
</feature>
<sequence>TAQWREGNIKAGKTHFSFITGPAVIPGYFSVEADNVVLVLNGREQIKIT</sequence>
<accession>A0A8D0GVB5</accession>
<evidence type="ECO:0000259" key="1">
    <source>
        <dbReference type="Pfam" id="PF24786"/>
    </source>
</evidence>